<evidence type="ECO:0000256" key="5">
    <source>
        <dbReference type="ARBA" id="ARBA00023136"/>
    </source>
</evidence>
<feature type="transmembrane region" description="Helical" evidence="6">
    <location>
        <begin position="281"/>
        <end position="299"/>
    </location>
</feature>
<evidence type="ECO:0000256" key="4">
    <source>
        <dbReference type="ARBA" id="ARBA00022989"/>
    </source>
</evidence>
<dbReference type="PANTHER" id="PTHR32322">
    <property type="entry name" value="INNER MEMBRANE TRANSPORTER"/>
    <property type="match status" value="1"/>
</dbReference>
<keyword evidence="9" id="KW-1185">Reference proteome</keyword>
<feature type="transmembrane region" description="Helical" evidence="6">
    <location>
        <begin position="231"/>
        <end position="249"/>
    </location>
</feature>
<dbReference type="Proteomes" id="UP000274920">
    <property type="component" value="Unassembled WGS sequence"/>
</dbReference>
<accession>A0A3R8JR74</accession>
<dbReference type="GO" id="GO:0016020">
    <property type="term" value="C:membrane"/>
    <property type="evidence" value="ECO:0007669"/>
    <property type="project" value="UniProtKB-SubCell"/>
</dbReference>
<feature type="transmembrane region" description="Helical" evidence="6">
    <location>
        <begin position="198"/>
        <end position="216"/>
    </location>
</feature>
<feature type="transmembrane region" description="Helical" evidence="6">
    <location>
        <begin position="35"/>
        <end position="54"/>
    </location>
</feature>
<feature type="transmembrane region" description="Helical" evidence="6">
    <location>
        <begin position="74"/>
        <end position="95"/>
    </location>
</feature>
<evidence type="ECO:0000256" key="3">
    <source>
        <dbReference type="ARBA" id="ARBA00022692"/>
    </source>
</evidence>
<gene>
    <name evidence="8" type="ORF">EBB54_19890</name>
</gene>
<dbReference type="RefSeq" id="WP_083910045.1">
    <property type="nucleotide sequence ID" value="NZ_RHJS01000002.1"/>
</dbReference>
<feature type="transmembrane region" description="Helical" evidence="6">
    <location>
        <begin position="12"/>
        <end position="29"/>
    </location>
</feature>
<comment type="subcellular location">
    <subcellularLocation>
        <location evidence="1">Membrane</location>
        <topology evidence="1">Multi-pass membrane protein</topology>
    </subcellularLocation>
</comment>
<keyword evidence="3 6" id="KW-0812">Transmembrane</keyword>
<evidence type="ECO:0000256" key="1">
    <source>
        <dbReference type="ARBA" id="ARBA00004141"/>
    </source>
</evidence>
<dbReference type="InterPro" id="IPR050638">
    <property type="entry name" value="AA-Vitamin_Transporters"/>
</dbReference>
<comment type="similarity">
    <text evidence="2">Belongs to the EamA transporter family.</text>
</comment>
<proteinExistence type="inferred from homology"/>
<feature type="domain" description="EamA" evidence="7">
    <location>
        <begin position="168"/>
        <end position="298"/>
    </location>
</feature>
<dbReference type="PANTHER" id="PTHR32322:SF2">
    <property type="entry name" value="EAMA DOMAIN-CONTAINING PROTEIN"/>
    <property type="match status" value="1"/>
</dbReference>
<feature type="transmembrane region" description="Helical" evidence="6">
    <location>
        <begin position="101"/>
        <end position="123"/>
    </location>
</feature>
<keyword evidence="5 6" id="KW-0472">Membrane</keyword>
<evidence type="ECO:0000313" key="8">
    <source>
        <dbReference type="EMBL" id="RRK33352.1"/>
    </source>
</evidence>
<feature type="domain" description="EamA" evidence="7">
    <location>
        <begin position="12"/>
        <end position="144"/>
    </location>
</feature>
<organism evidence="8 9">
    <name type="scientific">Schaedlerella arabinosiphila</name>
    <dbReference type="NCBI Taxonomy" id="2044587"/>
    <lineage>
        <taxon>Bacteria</taxon>
        <taxon>Bacillati</taxon>
        <taxon>Bacillota</taxon>
        <taxon>Clostridia</taxon>
        <taxon>Lachnospirales</taxon>
        <taxon>Lachnospiraceae</taxon>
        <taxon>Schaedlerella</taxon>
    </lineage>
</organism>
<dbReference type="EMBL" id="RHJS01000002">
    <property type="protein sequence ID" value="RRK33352.1"/>
    <property type="molecule type" value="Genomic_DNA"/>
</dbReference>
<dbReference type="AlphaFoldDB" id="A0A3R8JR74"/>
<keyword evidence="4 6" id="KW-1133">Transmembrane helix</keyword>
<evidence type="ECO:0000259" key="7">
    <source>
        <dbReference type="Pfam" id="PF00892"/>
    </source>
</evidence>
<reference evidence="8" key="1">
    <citation type="submission" date="2018-10" db="EMBL/GenBank/DDBJ databases">
        <title>Schaedlerella arabinophila gen. nov. sp. nov., isolated from the mouse intestinal tract and comparative analysis with the genome of the closely related altered Schaedler flora strain ASF502.</title>
        <authorList>
            <person name="Miyake S."/>
            <person name="Soh M."/>
            <person name="Seedorf H."/>
        </authorList>
    </citation>
    <scope>NUCLEOTIDE SEQUENCE [LARGE SCALE GENOMIC DNA]</scope>
    <source>
        <strain evidence="8">DSM 106076</strain>
    </source>
</reference>
<protein>
    <recommendedName>
        <fullName evidence="7">EamA domain-containing protein</fullName>
    </recommendedName>
</protein>
<feature type="transmembrane region" description="Helical" evidence="6">
    <location>
        <begin position="167"/>
        <end position="186"/>
    </location>
</feature>
<dbReference type="InterPro" id="IPR037185">
    <property type="entry name" value="EmrE-like"/>
</dbReference>
<comment type="caution">
    <text evidence="8">The sequence shown here is derived from an EMBL/GenBank/DDBJ whole genome shotgun (WGS) entry which is preliminary data.</text>
</comment>
<dbReference type="Pfam" id="PF00892">
    <property type="entry name" value="EamA"/>
    <property type="match status" value="2"/>
</dbReference>
<dbReference type="OrthoDB" id="9805239at2"/>
<name>A0A3R8JR74_9FIRM</name>
<evidence type="ECO:0000256" key="6">
    <source>
        <dbReference type="SAM" id="Phobius"/>
    </source>
</evidence>
<feature type="transmembrane region" description="Helical" evidence="6">
    <location>
        <begin position="130"/>
        <end position="147"/>
    </location>
</feature>
<sequence length="313" mass="33856">MRMFAGTRKYTLIGFLTIIIWGTSAIFTRNLSTNIGAYTSAALVNLIGGIVVLVQQGVKKEGLQEWRSVPRRYWPICGGLFIIYTASSYVSMSMVESDEAVVTLVLIRFLWPLFTLIFTIPILKAKASPWLIGGVSVSMAGIIVAKLGEAVLDLPGFLHNVLSGDDMAGYLMGFVVAVSWGIYTNLTKKYVGMKRVDGVGIYMVITAAVLGAIAFFTDEPRRFTADLTGQILYAGVVVGSLANVMWNLAIKKGNMLLVVLASNFLPIISTVMTSFMLGVGITVPILAGSLLVVIGTLWSKTCFRHFDASGNTD</sequence>
<evidence type="ECO:0000313" key="9">
    <source>
        <dbReference type="Proteomes" id="UP000274920"/>
    </source>
</evidence>
<dbReference type="InterPro" id="IPR000620">
    <property type="entry name" value="EamA_dom"/>
</dbReference>
<dbReference type="SUPFAM" id="SSF103481">
    <property type="entry name" value="Multidrug resistance efflux transporter EmrE"/>
    <property type="match status" value="2"/>
</dbReference>
<feature type="transmembrane region" description="Helical" evidence="6">
    <location>
        <begin position="256"/>
        <end position="275"/>
    </location>
</feature>
<evidence type="ECO:0000256" key="2">
    <source>
        <dbReference type="ARBA" id="ARBA00007362"/>
    </source>
</evidence>